<feature type="region of interest" description="Disordered" evidence="2">
    <location>
        <begin position="701"/>
        <end position="721"/>
    </location>
</feature>
<dbReference type="STRING" id="34508.A0A4U5MSL0"/>
<evidence type="ECO:0000256" key="1">
    <source>
        <dbReference type="SAM" id="Coils"/>
    </source>
</evidence>
<gene>
    <name evidence="3" type="ORF">L596_020124</name>
</gene>
<feature type="coiled-coil region" evidence="1">
    <location>
        <begin position="604"/>
        <end position="638"/>
    </location>
</feature>
<dbReference type="EMBL" id="AZBU02000006">
    <property type="protein sequence ID" value="TKR72717.1"/>
    <property type="molecule type" value="Genomic_DNA"/>
</dbReference>
<feature type="region of interest" description="Disordered" evidence="2">
    <location>
        <begin position="1"/>
        <end position="47"/>
    </location>
</feature>
<accession>A0A4U5MSL0</accession>
<feature type="coiled-coil region" evidence="1">
    <location>
        <begin position="400"/>
        <end position="549"/>
    </location>
</feature>
<comment type="caution">
    <text evidence="3">The sequence shown here is derived from an EMBL/GenBank/DDBJ whole genome shotgun (WGS) entry which is preliminary data.</text>
</comment>
<reference evidence="3 4" key="1">
    <citation type="journal article" date="2015" name="Genome Biol.">
        <title>Comparative genomics of Steinernema reveals deeply conserved gene regulatory networks.</title>
        <authorList>
            <person name="Dillman A.R."/>
            <person name="Macchietto M."/>
            <person name="Porter C.F."/>
            <person name="Rogers A."/>
            <person name="Williams B."/>
            <person name="Antoshechkin I."/>
            <person name="Lee M.M."/>
            <person name="Goodwin Z."/>
            <person name="Lu X."/>
            <person name="Lewis E.E."/>
            <person name="Goodrich-Blair H."/>
            <person name="Stock S.P."/>
            <person name="Adams B.J."/>
            <person name="Sternberg P.W."/>
            <person name="Mortazavi A."/>
        </authorList>
    </citation>
    <scope>NUCLEOTIDE SEQUENCE [LARGE SCALE GENOMIC DNA]</scope>
    <source>
        <strain evidence="3 4">ALL</strain>
    </source>
</reference>
<keyword evidence="4" id="KW-1185">Reference proteome</keyword>
<name>A0A4U5MSL0_STECR</name>
<dbReference type="AlphaFoldDB" id="A0A4U5MSL0"/>
<evidence type="ECO:0000313" key="3">
    <source>
        <dbReference type="EMBL" id="TKR72717.1"/>
    </source>
</evidence>
<reference evidence="3 4" key="2">
    <citation type="journal article" date="2019" name="G3 (Bethesda)">
        <title>Hybrid Assembly of the Genome of the Entomopathogenic Nematode Steinernema carpocapsae Identifies the X-Chromosome.</title>
        <authorList>
            <person name="Serra L."/>
            <person name="Macchietto M."/>
            <person name="Macias-Munoz A."/>
            <person name="McGill C.J."/>
            <person name="Rodriguez I.M."/>
            <person name="Rodriguez B."/>
            <person name="Murad R."/>
            <person name="Mortazavi A."/>
        </authorList>
    </citation>
    <scope>NUCLEOTIDE SEQUENCE [LARGE SCALE GENOMIC DNA]</scope>
    <source>
        <strain evidence="3 4">ALL</strain>
    </source>
</reference>
<keyword evidence="1" id="KW-0175">Coiled coil</keyword>
<feature type="region of interest" description="Disordered" evidence="2">
    <location>
        <begin position="191"/>
        <end position="219"/>
    </location>
</feature>
<dbReference type="OrthoDB" id="10255522at2759"/>
<dbReference type="Proteomes" id="UP000298663">
    <property type="component" value="Unassembled WGS sequence"/>
</dbReference>
<sequence length="721" mass="79446">MSDQKRSILGARAMGEPTPSRKRKSGTSGTPKTPKRRGLDSSLLDGNVSFRAKRDRPLLDEVSNFSMTPEANRSLFPPLTMTPEGNNSIFGKSMDMTVDENDGIILDSPKVNVLHDILEVEETSRPSSAAAAGFANLTNMSQLDLDLYSVAEPQFAVIPEASQESCISNDENSRDSGKSAFLGFLSPRNATSRCGPKDPNTPLLSPGIRDASSTCGTPKPSTQDVNVAYKGYTPIAETRKMFNKVVNNVNLNSTMIGEFNDKLDEISFLHHEMALNEESRLKADLEKAQNGLEKMKAETERLANQILTLEAEKKDMKDQKSASEMAAEIAEKALAAQLPKIMQEVVKLGTDNKKNEEGNLALGAIEAFKEKVIVSIDLLRSDVAKKEAAMRENSEDIEARFKAEAENERLKVQIAALEAERQTIQDEKTDSKMVAKANFDELKSAMAGMTAMVQKMAEDNEKLKAERATEVKDSSEDDKAGLAALITKIRAEMDQLKEEKAALEANKKAIAEEERNGFLAIIKKIEEENERLKAEKVAMEAEHKETEKKERVGMEELWNALLKLKEEAAAFPDLAKQCAELVKNLTTTATAIASAPAPEAPKDDSELTKKLETLTDELDQLDEEKSSLITQLLEARRQMLSLQCRYGLVTKKAAIKELGDNKFKPPNCIFSTTQVKQIKQWIKDNDEEALTNVTASVLEPVTPGRATRARASRSMRGSADS</sequence>
<organism evidence="3 4">
    <name type="scientific">Steinernema carpocapsae</name>
    <name type="common">Entomopathogenic nematode</name>
    <dbReference type="NCBI Taxonomy" id="34508"/>
    <lineage>
        <taxon>Eukaryota</taxon>
        <taxon>Metazoa</taxon>
        <taxon>Ecdysozoa</taxon>
        <taxon>Nematoda</taxon>
        <taxon>Chromadorea</taxon>
        <taxon>Rhabditida</taxon>
        <taxon>Tylenchina</taxon>
        <taxon>Panagrolaimomorpha</taxon>
        <taxon>Strongyloidoidea</taxon>
        <taxon>Steinernematidae</taxon>
        <taxon>Steinernema</taxon>
    </lineage>
</organism>
<feature type="coiled-coil region" evidence="1">
    <location>
        <begin position="275"/>
        <end position="319"/>
    </location>
</feature>
<evidence type="ECO:0000256" key="2">
    <source>
        <dbReference type="SAM" id="MobiDB-lite"/>
    </source>
</evidence>
<evidence type="ECO:0000313" key="4">
    <source>
        <dbReference type="Proteomes" id="UP000298663"/>
    </source>
</evidence>
<protein>
    <submittedName>
        <fullName evidence="3">Uncharacterized protein</fullName>
    </submittedName>
</protein>
<proteinExistence type="predicted"/>